<sequence>MTGYPRIVLNDGSIIAMDNKGNSCDEVVETGTSFNSDGSVAKNPDGSIKTWTRTRAVCGTIWFDVNGNKNPNQFGRDAYVVDVYRNKIGDVTWSAWGTESLHNILMGKKNPFVYKDYDANGEFEW</sequence>
<reference evidence="1" key="2">
    <citation type="journal article" date="2021" name="PeerJ">
        <title>Extensive microbial diversity within the chicken gut microbiome revealed by metagenomics and culture.</title>
        <authorList>
            <person name="Gilroy R."/>
            <person name="Ravi A."/>
            <person name="Getino M."/>
            <person name="Pursley I."/>
            <person name="Horton D.L."/>
            <person name="Alikhan N.F."/>
            <person name="Baker D."/>
            <person name="Gharbi K."/>
            <person name="Hall N."/>
            <person name="Watson M."/>
            <person name="Adriaenssens E.M."/>
            <person name="Foster-Nyarko E."/>
            <person name="Jarju S."/>
            <person name="Secka A."/>
            <person name="Antonio M."/>
            <person name="Oren A."/>
            <person name="Chaudhuri R.R."/>
            <person name="La Ragione R."/>
            <person name="Hildebrand F."/>
            <person name="Pallen M.J."/>
        </authorList>
    </citation>
    <scope>NUCLEOTIDE SEQUENCE</scope>
    <source>
        <strain evidence="1">10192</strain>
    </source>
</reference>
<evidence type="ECO:0000313" key="2">
    <source>
        <dbReference type="Proteomes" id="UP000823632"/>
    </source>
</evidence>
<dbReference type="Proteomes" id="UP000823632">
    <property type="component" value="Unassembled WGS sequence"/>
</dbReference>
<protein>
    <submittedName>
        <fullName evidence="1">Uncharacterized protein</fullName>
    </submittedName>
</protein>
<organism evidence="1 2">
    <name type="scientific">Candidatus Scatousia excrementipullorum</name>
    <dbReference type="NCBI Taxonomy" id="2840936"/>
    <lineage>
        <taxon>Bacteria</taxon>
        <taxon>Candidatus Scatousia</taxon>
    </lineage>
</organism>
<dbReference type="AlphaFoldDB" id="A0A9D9DMD6"/>
<proteinExistence type="predicted"/>
<comment type="caution">
    <text evidence="1">The sequence shown here is derived from an EMBL/GenBank/DDBJ whole genome shotgun (WGS) entry which is preliminary data.</text>
</comment>
<name>A0A9D9DMD6_9BACT</name>
<reference evidence="1" key="1">
    <citation type="submission" date="2020-10" db="EMBL/GenBank/DDBJ databases">
        <authorList>
            <person name="Gilroy R."/>
        </authorList>
    </citation>
    <scope>NUCLEOTIDE SEQUENCE</scope>
    <source>
        <strain evidence="1">10192</strain>
    </source>
</reference>
<dbReference type="EMBL" id="JADIND010000073">
    <property type="protein sequence ID" value="MBO8430389.1"/>
    <property type="molecule type" value="Genomic_DNA"/>
</dbReference>
<gene>
    <name evidence="1" type="ORF">IAC76_03305</name>
</gene>
<accession>A0A9D9DMD6</accession>
<evidence type="ECO:0000313" key="1">
    <source>
        <dbReference type="EMBL" id="MBO8430389.1"/>
    </source>
</evidence>